<proteinExistence type="predicted"/>
<keyword evidence="5" id="KW-1185">Reference proteome</keyword>
<accession>A0A326UD05</accession>
<evidence type="ECO:0000313" key="5">
    <source>
        <dbReference type="Proteomes" id="UP000248806"/>
    </source>
</evidence>
<feature type="domain" description="Helicase HerA central" evidence="3">
    <location>
        <begin position="429"/>
        <end position="479"/>
    </location>
</feature>
<dbReference type="InterPro" id="IPR002789">
    <property type="entry name" value="HerA_central"/>
</dbReference>
<reference evidence="4 5" key="1">
    <citation type="submission" date="2018-06" db="EMBL/GenBank/DDBJ databases">
        <title>Genomic Encyclopedia of Archaeal and Bacterial Type Strains, Phase II (KMG-II): from individual species to whole genera.</title>
        <authorList>
            <person name="Goeker M."/>
        </authorList>
    </citation>
    <scope>NUCLEOTIDE SEQUENCE [LARGE SCALE GENOMIC DNA]</scope>
    <source>
        <strain evidence="4 5">ATCC BAA-1881</strain>
    </source>
</reference>
<gene>
    <name evidence="4" type="ORF">EI42_01686</name>
</gene>
<dbReference type="RefSeq" id="WP_111320782.1">
    <property type="nucleotide sequence ID" value="NZ_BIFX01000002.1"/>
</dbReference>
<dbReference type="Proteomes" id="UP000248806">
    <property type="component" value="Unassembled WGS sequence"/>
</dbReference>
<feature type="compositionally biased region" description="Acidic residues" evidence="1">
    <location>
        <begin position="894"/>
        <end position="904"/>
    </location>
</feature>
<dbReference type="AlphaFoldDB" id="A0A326UD05"/>
<dbReference type="EMBL" id="QKUF01000004">
    <property type="protein sequence ID" value="PZW32594.1"/>
    <property type="molecule type" value="Genomic_DNA"/>
</dbReference>
<keyword evidence="2" id="KW-0812">Transmembrane</keyword>
<evidence type="ECO:0000256" key="2">
    <source>
        <dbReference type="SAM" id="Phobius"/>
    </source>
</evidence>
<evidence type="ECO:0000259" key="3">
    <source>
        <dbReference type="Pfam" id="PF01935"/>
    </source>
</evidence>
<dbReference type="PANTHER" id="PTHR30121">
    <property type="entry name" value="UNCHARACTERIZED PROTEIN YJGR-RELATED"/>
    <property type="match status" value="1"/>
</dbReference>
<dbReference type="Pfam" id="PF01935">
    <property type="entry name" value="DUF87"/>
    <property type="match status" value="1"/>
</dbReference>
<dbReference type="Gene3D" id="3.40.50.300">
    <property type="entry name" value="P-loop containing nucleotide triphosphate hydrolases"/>
    <property type="match status" value="2"/>
</dbReference>
<dbReference type="InterPro" id="IPR027417">
    <property type="entry name" value="P-loop_NTPase"/>
</dbReference>
<feature type="transmembrane region" description="Helical" evidence="2">
    <location>
        <begin position="667"/>
        <end position="689"/>
    </location>
</feature>
<keyword evidence="2" id="KW-1133">Transmembrane helix</keyword>
<comment type="caution">
    <text evidence="4">The sequence shown here is derived from an EMBL/GenBank/DDBJ whole genome shotgun (WGS) entry which is preliminary data.</text>
</comment>
<feature type="compositionally biased region" description="Basic residues" evidence="1">
    <location>
        <begin position="908"/>
        <end position="920"/>
    </location>
</feature>
<feature type="transmembrane region" description="Helical" evidence="2">
    <location>
        <begin position="242"/>
        <end position="266"/>
    </location>
</feature>
<organism evidence="4 5">
    <name type="scientific">Thermosporothrix hazakensis</name>
    <dbReference type="NCBI Taxonomy" id="644383"/>
    <lineage>
        <taxon>Bacteria</taxon>
        <taxon>Bacillati</taxon>
        <taxon>Chloroflexota</taxon>
        <taxon>Ktedonobacteria</taxon>
        <taxon>Ktedonobacterales</taxon>
        <taxon>Thermosporotrichaceae</taxon>
        <taxon>Thermosporothrix</taxon>
    </lineage>
</organism>
<dbReference type="SUPFAM" id="SSF52540">
    <property type="entry name" value="P-loop containing nucleoside triphosphate hydrolases"/>
    <property type="match status" value="1"/>
</dbReference>
<evidence type="ECO:0000256" key="1">
    <source>
        <dbReference type="SAM" id="MobiDB-lite"/>
    </source>
</evidence>
<name>A0A326UD05_THEHA</name>
<keyword evidence="2" id="KW-0472">Membrane</keyword>
<dbReference type="PANTHER" id="PTHR30121:SF11">
    <property type="entry name" value="AAA+ ATPASE DOMAIN-CONTAINING PROTEIN"/>
    <property type="match status" value="1"/>
</dbReference>
<sequence length="941" mass="106943">MMLEPQQNEAVLALLVIPPSRLKKEQVALEAAMQSLVLDKKHPLSLELAGTAERRSFILRATTRTALDHAEAVLRSQYPQMEVRPLYPHEDPFVLEPYEAVTAVELVTGGQTYMPLRTWQQEQERQEDLDPLQGLLAALSRLPEHTRVISQLALVPAPPAWSRRDARKAIESPLDKERRAMQVEMAEMRLNREAVISTPIIIALGLLLLLFLAMRPLIPGWTWDMLTDLLLGRVPQLSSEQVLQLILLIGGIFCAILLFWGVGAFIQRKLKERRAYDTRMVAQRVSRMAYKARLRLYVIGPKQASYLGDGGLLKRLQERWKETRERKDMLLRLIAAYRQFDRANGAYFQPKRIRRPGRLFQRWHRDVARSQHLLTVDALATLWHLPQADALPELSLVEHRRARTMLLPPDLARQVAHLRPVGYSEHGGYRLPFGLDSTFFTQHTLIAGKSGEGKSTFMEHIAHDAMKLGGLMVIDPHGDLCEHILHIVPEYRAEDVVFIDLSDPDAAVGLNPLDVTLGRGRDKAISDLLKTLAHIWATSWGPRMENAFEMSLRTLFEANRVLVARDPLEGPRQQYTLLDVLPILTNENFCHAILQQIDDDYLHRWWREYYEPLTLMQQREVINPVITKVAKFESVIARRIIGQPVSTINFTQMIEERKIILFKLAKGVVGADVAALLGASMLGLFQITLEEQGIKQEIERVRYPIILDEFQTLAGVDYGALAELRKYGATFFLATQSLEYLQNLDPLLLPTVLANVKQLVIFNLSAQDAETMYRELGVERDDILNLDMHTCYVRLSALQKRQPTFSLKVTPLDIRNVEQAESIRTRSRVRYASSVELVDEMLREAMVRGIRMAPVQPEKKKKARQPSEPARQPEAVESPVILLPPATEPVTEPVAEDMEPQEEAAVEKKRKRRKRGKGGKKKAEALVAAGEEEESPSEEGA</sequence>
<evidence type="ECO:0000313" key="4">
    <source>
        <dbReference type="EMBL" id="PZW32594.1"/>
    </source>
</evidence>
<feature type="transmembrane region" description="Helical" evidence="2">
    <location>
        <begin position="194"/>
        <end position="218"/>
    </location>
</feature>
<feature type="region of interest" description="Disordered" evidence="1">
    <location>
        <begin position="852"/>
        <end position="941"/>
    </location>
</feature>
<feature type="compositionally biased region" description="Acidic residues" evidence="1">
    <location>
        <begin position="930"/>
        <end position="941"/>
    </location>
</feature>
<protein>
    <submittedName>
        <fullName evidence="4">Uncharacterized protein DUF87</fullName>
    </submittedName>
</protein>
<dbReference type="InterPro" id="IPR051162">
    <property type="entry name" value="T4SS_component"/>
</dbReference>
<dbReference type="OrthoDB" id="140011at2"/>